<keyword evidence="4" id="KW-0067">ATP-binding</keyword>
<dbReference type="PROSITE" id="PS00211">
    <property type="entry name" value="ABC_TRANSPORTER_1"/>
    <property type="match status" value="1"/>
</dbReference>
<feature type="domain" description="ABC transporter" evidence="8">
    <location>
        <begin position="41"/>
        <end position="268"/>
    </location>
</feature>
<keyword evidence="2 7" id="KW-0812">Transmembrane</keyword>
<dbReference type="SMART" id="SM00382">
    <property type="entry name" value="AAA"/>
    <property type="match status" value="1"/>
</dbReference>
<name>A0A226EVV1_FOLCA</name>
<feature type="transmembrane region" description="Helical" evidence="7">
    <location>
        <begin position="631"/>
        <end position="649"/>
    </location>
</feature>
<sequence length="746" mass="84883">MCKRSEKIVANVISDWEFESEKRKTSRNHNRNNVSNKIMSVSIKNGFKRFGNGNLVLRNINVSVCSGEIYGLLGASGCGKTTLLSCIVGLRKLESGQVNVGNQPRPGNLGSFCGYMPQETSLLSVLTIREVLKYFGLLYGMDMQEIEHRTHFLSDMLDLNQLDVVVNKLSGGQKRRVSLAAAMIHNPALLVLDEPCVGLDPLLRQRIWEFLTEISRKQGKTVIISTHYIEETKFCDKIGFLRGGRLLVEDSPTSLLARFQSTKLPDVFTQLCRNDENMSHHYEKKFELVNNQRFSENLAPMEHLPDKMSSLNIRRNNASIFHALFSKWWHRTRRDWRLYIGQLGIPILCVFFMQNIIGREPNRIPVSLVYNNAELCENLKHLNSSNECFSNIGVCNLLDKFDDEFIWIPTNSYEDGVEQIKVGRTRLLIEFPANYETHFQHRIIYRHFASNESLQGSTISVRIMESGLILSMWARKLILERYIIYLQNIMLACSISDDVIKPPLQFRSIYGSSETLDLLPYMQLGLLILLMFIMPKCLGILWMEDKVAGLEDRDYVTGVSLWHRLIVNTVTQSFMIFMQIAIFFGLFCGVYGMEIKGPLLHAVGLVYTIALCSVTIGFLTSTVCEGTLEAIFITIVVSTSQLFSSGILYSTELAPPLVRTVFHWMPLTDAIEALRSICTRGWDISHPVVWIGFLPAIGGILISVAFSFLAGRMRGERGSRKSRFLRYVIYGRPLTYDDMLQCPMEG</sequence>
<dbReference type="PANTHER" id="PTHR43038">
    <property type="entry name" value="ATP-BINDING CASSETTE, SUB-FAMILY H, MEMBER 1"/>
    <property type="match status" value="1"/>
</dbReference>
<protein>
    <submittedName>
        <fullName evidence="9">ABC transporter G family member 23</fullName>
    </submittedName>
</protein>
<dbReference type="EMBL" id="LNIX01000001">
    <property type="protein sequence ID" value="OXA61755.1"/>
    <property type="molecule type" value="Genomic_DNA"/>
</dbReference>
<evidence type="ECO:0000256" key="3">
    <source>
        <dbReference type="ARBA" id="ARBA00022741"/>
    </source>
</evidence>
<proteinExistence type="predicted"/>
<evidence type="ECO:0000313" key="10">
    <source>
        <dbReference type="Proteomes" id="UP000198287"/>
    </source>
</evidence>
<evidence type="ECO:0000256" key="7">
    <source>
        <dbReference type="SAM" id="Phobius"/>
    </source>
</evidence>
<comment type="caution">
    <text evidence="9">The sequence shown here is derived from an EMBL/GenBank/DDBJ whole genome shotgun (WGS) entry which is preliminary data.</text>
</comment>
<dbReference type="GO" id="GO:0140359">
    <property type="term" value="F:ABC-type transporter activity"/>
    <property type="evidence" value="ECO:0007669"/>
    <property type="project" value="InterPro"/>
</dbReference>
<evidence type="ECO:0000256" key="5">
    <source>
        <dbReference type="ARBA" id="ARBA00022989"/>
    </source>
</evidence>
<accession>A0A226EVV1</accession>
<dbReference type="InterPro" id="IPR003439">
    <property type="entry name" value="ABC_transporter-like_ATP-bd"/>
</dbReference>
<dbReference type="GO" id="GO:0016020">
    <property type="term" value="C:membrane"/>
    <property type="evidence" value="ECO:0007669"/>
    <property type="project" value="UniProtKB-SubCell"/>
</dbReference>
<evidence type="ECO:0000256" key="6">
    <source>
        <dbReference type="ARBA" id="ARBA00023136"/>
    </source>
</evidence>
<dbReference type="Proteomes" id="UP000198287">
    <property type="component" value="Unassembled WGS sequence"/>
</dbReference>
<feature type="transmembrane region" description="Helical" evidence="7">
    <location>
        <begin position="520"/>
        <end position="543"/>
    </location>
</feature>
<dbReference type="InterPro" id="IPR013525">
    <property type="entry name" value="ABC2_TM"/>
</dbReference>
<feature type="transmembrane region" description="Helical" evidence="7">
    <location>
        <begin position="599"/>
        <end position="619"/>
    </location>
</feature>
<dbReference type="OMA" id="CRNDENM"/>
<feature type="transmembrane region" description="Helical" evidence="7">
    <location>
        <begin position="574"/>
        <end position="593"/>
    </location>
</feature>
<evidence type="ECO:0000256" key="2">
    <source>
        <dbReference type="ARBA" id="ARBA00022692"/>
    </source>
</evidence>
<evidence type="ECO:0000313" key="9">
    <source>
        <dbReference type="EMBL" id="OXA61755.1"/>
    </source>
</evidence>
<evidence type="ECO:0000256" key="4">
    <source>
        <dbReference type="ARBA" id="ARBA00022840"/>
    </source>
</evidence>
<keyword evidence="3" id="KW-0547">Nucleotide-binding</keyword>
<dbReference type="AlphaFoldDB" id="A0A226EVV1"/>
<dbReference type="PROSITE" id="PS50893">
    <property type="entry name" value="ABC_TRANSPORTER_2"/>
    <property type="match status" value="1"/>
</dbReference>
<dbReference type="Pfam" id="PF12698">
    <property type="entry name" value="ABC2_membrane_3"/>
    <property type="match status" value="1"/>
</dbReference>
<dbReference type="GO" id="GO:0016887">
    <property type="term" value="F:ATP hydrolysis activity"/>
    <property type="evidence" value="ECO:0007669"/>
    <property type="project" value="InterPro"/>
</dbReference>
<reference evidence="9 10" key="1">
    <citation type="submission" date="2015-12" db="EMBL/GenBank/DDBJ databases">
        <title>The genome of Folsomia candida.</title>
        <authorList>
            <person name="Faddeeva A."/>
            <person name="Derks M.F."/>
            <person name="Anvar Y."/>
            <person name="Smit S."/>
            <person name="Van Straalen N."/>
            <person name="Roelofs D."/>
        </authorList>
    </citation>
    <scope>NUCLEOTIDE SEQUENCE [LARGE SCALE GENOMIC DNA]</scope>
    <source>
        <strain evidence="9 10">VU population</strain>
        <tissue evidence="9">Whole body</tissue>
    </source>
</reference>
<dbReference type="CDD" id="cd03230">
    <property type="entry name" value="ABC_DR_subfamily_A"/>
    <property type="match status" value="1"/>
</dbReference>
<dbReference type="GO" id="GO:0005524">
    <property type="term" value="F:ATP binding"/>
    <property type="evidence" value="ECO:0007669"/>
    <property type="project" value="UniProtKB-KW"/>
</dbReference>
<gene>
    <name evidence="9" type="ORF">Fcan01_00416</name>
</gene>
<keyword evidence="5 7" id="KW-1133">Transmembrane helix</keyword>
<evidence type="ECO:0000259" key="8">
    <source>
        <dbReference type="PROSITE" id="PS50893"/>
    </source>
</evidence>
<keyword evidence="10" id="KW-1185">Reference proteome</keyword>
<dbReference type="Pfam" id="PF00005">
    <property type="entry name" value="ABC_tran"/>
    <property type="match status" value="1"/>
</dbReference>
<dbReference type="SUPFAM" id="SSF52540">
    <property type="entry name" value="P-loop containing nucleoside triphosphate hydrolases"/>
    <property type="match status" value="1"/>
</dbReference>
<comment type="subcellular location">
    <subcellularLocation>
        <location evidence="1">Membrane</location>
        <topology evidence="1">Multi-pass membrane protein</topology>
    </subcellularLocation>
</comment>
<keyword evidence="6 7" id="KW-0472">Membrane</keyword>
<evidence type="ECO:0000256" key="1">
    <source>
        <dbReference type="ARBA" id="ARBA00004141"/>
    </source>
</evidence>
<organism evidence="9 10">
    <name type="scientific">Folsomia candida</name>
    <name type="common">Springtail</name>
    <dbReference type="NCBI Taxonomy" id="158441"/>
    <lineage>
        <taxon>Eukaryota</taxon>
        <taxon>Metazoa</taxon>
        <taxon>Ecdysozoa</taxon>
        <taxon>Arthropoda</taxon>
        <taxon>Hexapoda</taxon>
        <taxon>Collembola</taxon>
        <taxon>Entomobryomorpha</taxon>
        <taxon>Isotomoidea</taxon>
        <taxon>Isotomidae</taxon>
        <taxon>Proisotominae</taxon>
        <taxon>Folsomia</taxon>
    </lineage>
</organism>
<feature type="transmembrane region" description="Helical" evidence="7">
    <location>
        <begin position="689"/>
        <end position="711"/>
    </location>
</feature>
<dbReference type="PANTHER" id="PTHR43038:SF3">
    <property type="entry name" value="ABC TRANSPORTER G FAMILY MEMBER 20 ISOFORM X1"/>
    <property type="match status" value="1"/>
</dbReference>
<dbReference type="InterPro" id="IPR027417">
    <property type="entry name" value="P-loop_NTPase"/>
</dbReference>
<dbReference type="InterPro" id="IPR017871">
    <property type="entry name" value="ABC_transporter-like_CS"/>
</dbReference>
<dbReference type="OrthoDB" id="6593433at2759"/>
<dbReference type="InterPro" id="IPR003593">
    <property type="entry name" value="AAA+_ATPase"/>
</dbReference>
<dbReference type="Gene3D" id="3.40.50.300">
    <property type="entry name" value="P-loop containing nucleotide triphosphate hydrolases"/>
    <property type="match status" value="1"/>
</dbReference>